<protein>
    <recommendedName>
        <fullName evidence="3">STAS domain-containing protein</fullName>
    </recommendedName>
</protein>
<name>A0A2J6WJM8_9BACT</name>
<dbReference type="EMBL" id="PNIN01000051">
    <property type="protein sequence ID" value="PMP70584.1"/>
    <property type="molecule type" value="Genomic_DNA"/>
</dbReference>
<evidence type="ECO:0008006" key="3">
    <source>
        <dbReference type="Google" id="ProtNLM"/>
    </source>
</evidence>
<dbReference type="RefSeq" id="WP_424606157.1">
    <property type="nucleotide sequence ID" value="NZ_JBNAVA010000012.1"/>
</dbReference>
<gene>
    <name evidence="1" type="ORF">C0187_05410</name>
</gene>
<organism evidence="1 2">
    <name type="scientific">Calditerrivibrio nitroreducens</name>
    <dbReference type="NCBI Taxonomy" id="477976"/>
    <lineage>
        <taxon>Bacteria</taxon>
        <taxon>Pseudomonadati</taxon>
        <taxon>Deferribacterota</taxon>
        <taxon>Deferribacteres</taxon>
        <taxon>Deferribacterales</taxon>
        <taxon>Calditerrivibrionaceae</taxon>
    </lineage>
</organism>
<accession>A0A2J6WJM8</accession>
<dbReference type="AlphaFoldDB" id="A0A2J6WJM8"/>
<evidence type="ECO:0000313" key="1">
    <source>
        <dbReference type="EMBL" id="PMP70584.1"/>
    </source>
</evidence>
<evidence type="ECO:0000313" key="2">
    <source>
        <dbReference type="Proteomes" id="UP000242881"/>
    </source>
</evidence>
<sequence length="100" mass="11400">MDPITVNIVGQNEVSIKGNLSSLEDYTKIRDTINELVANGVKDIFVDFIDSKTIMSSLLGFFMKLVNYDKVFVHIKVGSPELYKSLQTMHLLEIFDVKMR</sequence>
<proteinExistence type="predicted"/>
<dbReference type="Proteomes" id="UP000242881">
    <property type="component" value="Unassembled WGS sequence"/>
</dbReference>
<reference evidence="1 2" key="1">
    <citation type="submission" date="2018-01" db="EMBL/GenBank/DDBJ databases">
        <title>Metagenomic assembled genomes from two thermal pools in the Uzon Caldera, Kamchatka, Russia.</title>
        <authorList>
            <person name="Wilkins L."/>
            <person name="Ettinger C."/>
        </authorList>
    </citation>
    <scope>NUCLEOTIDE SEQUENCE [LARGE SCALE GENOMIC DNA]</scope>
    <source>
        <strain evidence="1">ZAV-05</strain>
    </source>
</reference>
<comment type="caution">
    <text evidence="1">The sequence shown here is derived from an EMBL/GenBank/DDBJ whole genome shotgun (WGS) entry which is preliminary data.</text>
</comment>